<dbReference type="Gene3D" id="1.25.40.20">
    <property type="entry name" value="Ankyrin repeat-containing domain"/>
    <property type="match status" value="1"/>
</dbReference>
<dbReference type="Gene3D" id="3.40.50.11980">
    <property type="match status" value="1"/>
</dbReference>
<feature type="region of interest" description="Disordered" evidence="1">
    <location>
        <begin position="362"/>
        <end position="381"/>
    </location>
</feature>
<name>A0ABP0HUC1_9DINO</name>
<evidence type="ECO:0000259" key="2">
    <source>
        <dbReference type="Pfam" id="PF11977"/>
    </source>
</evidence>
<gene>
    <name evidence="3" type="ORF">SCF082_LOCUS3448</name>
</gene>
<evidence type="ECO:0000313" key="3">
    <source>
        <dbReference type="EMBL" id="CAK8993288.1"/>
    </source>
</evidence>
<evidence type="ECO:0000313" key="4">
    <source>
        <dbReference type="Proteomes" id="UP001642464"/>
    </source>
</evidence>
<accession>A0ABP0HUC1</accession>
<dbReference type="SMART" id="SM00248">
    <property type="entry name" value="ANK"/>
    <property type="match status" value="2"/>
</dbReference>
<dbReference type="Proteomes" id="UP001642464">
    <property type="component" value="Unassembled WGS sequence"/>
</dbReference>
<reference evidence="3 4" key="1">
    <citation type="submission" date="2024-02" db="EMBL/GenBank/DDBJ databases">
        <authorList>
            <person name="Chen Y."/>
            <person name="Shah S."/>
            <person name="Dougan E. K."/>
            <person name="Thang M."/>
            <person name="Chan C."/>
        </authorList>
    </citation>
    <scope>NUCLEOTIDE SEQUENCE [LARGE SCALE GENOMIC DNA]</scope>
</reference>
<proteinExistence type="predicted"/>
<feature type="domain" description="RNase NYN" evidence="2">
    <location>
        <begin position="138"/>
        <end position="274"/>
    </location>
</feature>
<feature type="region of interest" description="Disordered" evidence="1">
    <location>
        <begin position="294"/>
        <end position="323"/>
    </location>
</feature>
<keyword evidence="4" id="KW-1185">Reference proteome</keyword>
<feature type="region of interest" description="Disordered" evidence="1">
    <location>
        <begin position="69"/>
        <end position="130"/>
    </location>
</feature>
<dbReference type="InterPro" id="IPR002110">
    <property type="entry name" value="Ankyrin_rpt"/>
</dbReference>
<feature type="compositionally biased region" description="Acidic residues" evidence="1">
    <location>
        <begin position="603"/>
        <end position="614"/>
    </location>
</feature>
<feature type="region of interest" description="Disordered" evidence="1">
    <location>
        <begin position="582"/>
        <end position="662"/>
    </location>
</feature>
<dbReference type="Pfam" id="PF11977">
    <property type="entry name" value="RNase_Zc3h12a"/>
    <property type="match status" value="1"/>
</dbReference>
<evidence type="ECO:0000256" key="1">
    <source>
        <dbReference type="SAM" id="MobiDB-lite"/>
    </source>
</evidence>
<sequence>MVLPAPSPRPPEFRELLALDPRANAGNYWNGKSWDIEAINKDIRTRVGDPKPVRDGRRDGTFSALLAAVRASGAPRSPDRRKPSSPRRGGARSWHAKQPERSKTGIGLHPKGSEPALGSKVVPERLPDADNEGRPYNLKLVVVNFNNVGTNFGHLFDKERAGGKFQWEGVRRCVKELTKRHFKIIGVIYQNWKGFDGDEWTEGVPEDIRNVCESVQETPRISGENQKGADDEMTIKCAYHRNCCILDNDNYKDWLHLLRKEEVREWYQFSQKRVHMKYFFDSQVGFFETLDGNAMRGASEEREGSQRDGTRRRKRNRSRAVEAEEGRIFVPQTPKALLGCVTPPELGSTPVATPQFMVPTETGFRQHRGPTITIPSMSTPRSADNLLDLTAEDPSSDAKGVNTVTAGWPVLCTAAQQGNMESVRQLLEAKPIGADPNIPNCLGAHPLFYALCHWRIRMFRLLVKHGADIGRARSEKKESLKDYAERKVKQAAQLKRFGAAYFASPSRLELLQAVGARGAARAARKAAAAAESSRAKRRRVNGGGSISVPSRMSACLDPYGGSGSIDLTADGDAEQLLQAGTLRAEADEGMDGVEGDSTKEAIEEGDAPEMEDNELAALLGEALREDDEEHVDSAADAFGQYPEQDGSKGVEEPEPLPTETPT</sequence>
<dbReference type="EMBL" id="CAXAMM010001747">
    <property type="protein sequence ID" value="CAK8993288.1"/>
    <property type="molecule type" value="Genomic_DNA"/>
</dbReference>
<organism evidence="3 4">
    <name type="scientific">Durusdinium trenchii</name>
    <dbReference type="NCBI Taxonomy" id="1381693"/>
    <lineage>
        <taxon>Eukaryota</taxon>
        <taxon>Sar</taxon>
        <taxon>Alveolata</taxon>
        <taxon>Dinophyceae</taxon>
        <taxon>Suessiales</taxon>
        <taxon>Symbiodiniaceae</taxon>
        <taxon>Durusdinium</taxon>
    </lineage>
</organism>
<feature type="compositionally biased region" description="Basic and acidic residues" evidence="1">
    <location>
        <begin position="298"/>
        <end position="309"/>
    </location>
</feature>
<dbReference type="Pfam" id="PF12796">
    <property type="entry name" value="Ank_2"/>
    <property type="match status" value="1"/>
</dbReference>
<protein>
    <submittedName>
        <fullName evidence="3">ANK_REP_REGION domain-containing protein</fullName>
    </submittedName>
</protein>
<dbReference type="SUPFAM" id="SSF48403">
    <property type="entry name" value="Ankyrin repeat"/>
    <property type="match status" value="1"/>
</dbReference>
<dbReference type="InterPro" id="IPR036770">
    <property type="entry name" value="Ankyrin_rpt-contain_sf"/>
</dbReference>
<comment type="caution">
    <text evidence="3">The sequence shown here is derived from an EMBL/GenBank/DDBJ whole genome shotgun (WGS) entry which is preliminary data.</text>
</comment>
<dbReference type="InterPro" id="IPR021869">
    <property type="entry name" value="RNase_Zc3h12_NYN"/>
</dbReference>